<evidence type="ECO:0000313" key="3">
    <source>
        <dbReference type="Proteomes" id="UP000015105"/>
    </source>
</evidence>
<dbReference type="InterPro" id="IPR047252">
    <property type="entry name" value="TP53BP1-like"/>
</dbReference>
<evidence type="ECO:0000313" key="2">
    <source>
        <dbReference type="EnsemblPlants" id="AET5Gv21081700.3"/>
    </source>
</evidence>
<keyword evidence="3" id="KW-1185">Reference proteome</keyword>
<dbReference type="GO" id="GO:0042393">
    <property type="term" value="F:histone binding"/>
    <property type="evidence" value="ECO:0007669"/>
    <property type="project" value="TreeGrafter"/>
</dbReference>
<dbReference type="Proteomes" id="UP000015105">
    <property type="component" value="Chromosome 5D"/>
</dbReference>
<dbReference type="PANTHER" id="PTHR15321:SF3">
    <property type="entry name" value="TP53-BINDING PROTEIN 1"/>
    <property type="match status" value="1"/>
</dbReference>
<reference evidence="2" key="3">
    <citation type="journal article" date="2017" name="Nature">
        <title>Genome sequence of the progenitor of the wheat D genome Aegilops tauschii.</title>
        <authorList>
            <person name="Luo M.C."/>
            <person name="Gu Y.Q."/>
            <person name="Puiu D."/>
            <person name="Wang H."/>
            <person name="Twardziok S.O."/>
            <person name="Deal K.R."/>
            <person name="Huo N."/>
            <person name="Zhu T."/>
            <person name="Wang L."/>
            <person name="Wang Y."/>
            <person name="McGuire P.E."/>
            <person name="Liu S."/>
            <person name="Long H."/>
            <person name="Ramasamy R.K."/>
            <person name="Rodriguez J.C."/>
            <person name="Van S.L."/>
            <person name="Yuan L."/>
            <person name="Wang Z."/>
            <person name="Xia Z."/>
            <person name="Xiao L."/>
            <person name="Anderson O.D."/>
            <person name="Ouyang S."/>
            <person name="Liang Y."/>
            <person name="Zimin A.V."/>
            <person name="Pertea G."/>
            <person name="Qi P."/>
            <person name="Bennetzen J.L."/>
            <person name="Dai X."/>
            <person name="Dawson M.W."/>
            <person name="Muller H.G."/>
            <person name="Kugler K."/>
            <person name="Rivarola-Duarte L."/>
            <person name="Spannagl M."/>
            <person name="Mayer K.F.X."/>
            <person name="Lu F.H."/>
            <person name="Bevan M.W."/>
            <person name="Leroy P."/>
            <person name="Li P."/>
            <person name="You F.M."/>
            <person name="Sun Q."/>
            <person name="Liu Z."/>
            <person name="Lyons E."/>
            <person name="Wicker T."/>
            <person name="Salzberg S.L."/>
            <person name="Devos K.M."/>
            <person name="Dvorak J."/>
        </authorList>
    </citation>
    <scope>NUCLEOTIDE SEQUENCE [LARGE SCALE GENOMIC DNA]</scope>
    <source>
        <strain evidence="2">cv. AL8/78</strain>
    </source>
</reference>
<feature type="region of interest" description="Disordered" evidence="1">
    <location>
        <begin position="196"/>
        <end position="232"/>
    </location>
</feature>
<accession>A0A453M7J6</accession>
<feature type="region of interest" description="Disordered" evidence="1">
    <location>
        <begin position="1"/>
        <end position="29"/>
    </location>
</feature>
<evidence type="ECO:0000256" key="1">
    <source>
        <dbReference type="SAM" id="MobiDB-lite"/>
    </source>
</evidence>
<dbReference type="GO" id="GO:0000077">
    <property type="term" value="P:DNA damage checkpoint signaling"/>
    <property type="evidence" value="ECO:0007669"/>
    <property type="project" value="TreeGrafter"/>
</dbReference>
<protein>
    <submittedName>
        <fullName evidence="2">Uncharacterized protein</fullName>
    </submittedName>
</protein>
<reference evidence="3" key="1">
    <citation type="journal article" date="2014" name="Science">
        <title>Ancient hybridizations among the ancestral genomes of bread wheat.</title>
        <authorList>
            <consortium name="International Wheat Genome Sequencing Consortium,"/>
            <person name="Marcussen T."/>
            <person name="Sandve S.R."/>
            <person name="Heier L."/>
            <person name="Spannagl M."/>
            <person name="Pfeifer M."/>
            <person name="Jakobsen K.S."/>
            <person name="Wulff B.B."/>
            <person name="Steuernagel B."/>
            <person name="Mayer K.F."/>
            <person name="Olsen O.A."/>
        </authorList>
    </citation>
    <scope>NUCLEOTIDE SEQUENCE [LARGE SCALE GENOMIC DNA]</scope>
    <source>
        <strain evidence="3">cv. AL8/78</strain>
    </source>
</reference>
<dbReference type="EnsemblPlants" id="AET5Gv21081700.3">
    <property type="protein sequence ID" value="AET5Gv21081700.3"/>
    <property type="gene ID" value="AET5Gv21081700"/>
</dbReference>
<dbReference type="GO" id="GO:0045944">
    <property type="term" value="P:positive regulation of transcription by RNA polymerase II"/>
    <property type="evidence" value="ECO:0007669"/>
    <property type="project" value="TreeGrafter"/>
</dbReference>
<reference evidence="2" key="5">
    <citation type="journal article" date="2021" name="G3 (Bethesda)">
        <title>Aegilops tauschii genome assembly Aet v5.0 features greater sequence contiguity and improved annotation.</title>
        <authorList>
            <person name="Wang L."/>
            <person name="Zhu T."/>
            <person name="Rodriguez J.C."/>
            <person name="Deal K.R."/>
            <person name="Dubcovsky J."/>
            <person name="McGuire P.E."/>
            <person name="Lux T."/>
            <person name="Spannagl M."/>
            <person name="Mayer K.F.X."/>
            <person name="Baldrich P."/>
            <person name="Meyers B.C."/>
            <person name="Huo N."/>
            <person name="Gu Y.Q."/>
            <person name="Zhou H."/>
            <person name="Devos K.M."/>
            <person name="Bennetzen J.L."/>
            <person name="Unver T."/>
            <person name="Budak H."/>
            <person name="Gulick P.J."/>
            <person name="Galiba G."/>
            <person name="Kalapos B."/>
            <person name="Nelson D.R."/>
            <person name="Li P."/>
            <person name="You F.M."/>
            <person name="Luo M.C."/>
            <person name="Dvorak J."/>
        </authorList>
    </citation>
    <scope>NUCLEOTIDE SEQUENCE [LARGE SCALE GENOMIC DNA]</scope>
    <source>
        <strain evidence="2">cv. AL8/78</strain>
    </source>
</reference>
<dbReference type="PANTHER" id="PTHR15321">
    <property type="entry name" value="TUMOR SUPPRESSOR P53-BINDING PROTEIN 1"/>
    <property type="match status" value="1"/>
</dbReference>
<dbReference type="Gramene" id="AET5Gv21081700.3">
    <property type="protein sequence ID" value="AET5Gv21081700.3"/>
    <property type="gene ID" value="AET5Gv21081700"/>
</dbReference>
<proteinExistence type="predicted"/>
<name>A0A453M7J6_AEGTS</name>
<sequence length="548" mass="59383">FSEDNAWLPQWLQPHRHPTAGERPGDSAGVSSPPCENCVFILDPAQEQRSCLNATVNAGGYSGFRLHLSGDEDTPAASIPTGREVLPFSLHLSSESAAQLSSVQANVSPQILNSGACKGQFKGSYVDGQVQEIKAEQEAKSLKDDKQLEVRRVASKDISSVQANVSPQILNSGTCKGPLKDSYVDGQAQEVKAAQEAKGLKDDTQQGVSRVSSKDVTKPLGARKHQPSGGKVDVQKLRKADANDAVELSIAASEAMVIAEMILDDCQPDKLTAAALEAALRVKEARKQCFLEEIEHDSGSFQNGLDESDWLAELDEIEMLDVFKDVGLCTVQTACSSQGHNTTNLKQSISQPSCAPHDVDICSSEEQNKEWRSQDDWTSDHVPDSLAENISAGTLVKESSPGCVSVKQPARDKAISCSRNEEAVFQKLTQNNHAFTENLRNPVRGQNITKEAGRIVEETKFGGRARKHIRTSFISESMDSMNECSPAPRAVSTEMVASSRASFLQKNEGFHGEDQSAESCHQVGLKAELLTCRSPGNALAKKKPYFMD</sequence>
<organism evidence="2 3">
    <name type="scientific">Aegilops tauschii subsp. strangulata</name>
    <name type="common">Goatgrass</name>
    <dbReference type="NCBI Taxonomy" id="200361"/>
    <lineage>
        <taxon>Eukaryota</taxon>
        <taxon>Viridiplantae</taxon>
        <taxon>Streptophyta</taxon>
        <taxon>Embryophyta</taxon>
        <taxon>Tracheophyta</taxon>
        <taxon>Spermatophyta</taxon>
        <taxon>Magnoliopsida</taxon>
        <taxon>Liliopsida</taxon>
        <taxon>Poales</taxon>
        <taxon>Poaceae</taxon>
        <taxon>BOP clade</taxon>
        <taxon>Pooideae</taxon>
        <taxon>Triticodae</taxon>
        <taxon>Triticeae</taxon>
        <taxon>Triticinae</taxon>
        <taxon>Aegilops</taxon>
    </lineage>
</organism>
<reference evidence="3" key="2">
    <citation type="journal article" date="2017" name="Nat. Plants">
        <title>The Aegilops tauschii genome reveals multiple impacts of transposons.</title>
        <authorList>
            <person name="Zhao G."/>
            <person name="Zou C."/>
            <person name="Li K."/>
            <person name="Wang K."/>
            <person name="Li T."/>
            <person name="Gao L."/>
            <person name="Zhang X."/>
            <person name="Wang H."/>
            <person name="Yang Z."/>
            <person name="Liu X."/>
            <person name="Jiang W."/>
            <person name="Mao L."/>
            <person name="Kong X."/>
            <person name="Jiao Y."/>
            <person name="Jia J."/>
        </authorList>
    </citation>
    <scope>NUCLEOTIDE SEQUENCE [LARGE SCALE GENOMIC DNA]</scope>
    <source>
        <strain evidence="3">cv. AL8/78</strain>
    </source>
</reference>
<dbReference type="AlphaFoldDB" id="A0A453M7J6"/>
<dbReference type="GO" id="GO:0005634">
    <property type="term" value="C:nucleus"/>
    <property type="evidence" value="ECO:0007669"/>
    <property type="project" value="TreeGrafter"/>
</dbReference>
<reference evidence="2" key="4">
    <citation type="submission" date="2019-03" db="UniProtKB">
        <authorList>
            <consortium name="EnsemblPlants"/>
        </authorList>
    </citation>
    <scope>IDENTIFICATION</scope>
</reference>